<dbReference type="STRING" id="576118.SAMN05216216_11144"/>
<dbReference type="EMBL" id="FNFY01000011">
    <property type="protein sequence ID" value="SDK85150.1"/>
    <property type="molecule type" value="Genomic_DNA"/>
</dbReference>
<dbReference type="GO" id="GO:0046872">
    <property type="term" value="F:metal ion binding"/>
    <property type="evidence" value="ECO:0007669"/>
    <property type="project" value="UniProtKB-UniRule"/>
</dbReference>
<evidence type="ECO:0000256" key="1">
    <source>
        <dbReference type="ARBA" id="ARBA00022670"/>
    </source>
</evidence>
<keyword evidence="4 6" id="KW-0862">Zinc</keyword>
<keyword evidence="3 6" id="KW-0378">Hydrolase</keyword>
<dbReference type="InterPro" id="IPR045090">
    <property type="entry name" value="Pept_M3A_M3B"/>
</dbReference>
<dbReference type="GO" id="GO:0006508">
    <property type="term" value="P:proteolysis"/>
    <property type="evidence" value="ECO:0007669"/>
    <property type="project" value="UniProtKB-KW"/>
</dbReference>
<gene>
    <name evidence="8" type="ORF">SAMN05216216_11144</name>
</gene>
<protein>
    <submittedName>
        <fullName evidence="8">Oligoendopeptidase, M3 family</fullName>
    </submittedName>
</protein>
<dbReference type="SUPFAM" id="SSF55486">
    <property type="entry name" value="Metalloproteases ('zincins'), catalytic domain"/>
    <property type="match status" value="1"/>
</dbReference>
<dbReference type="OrthoDB" id="9762795at2"/>
<dbReference type="Gene3D" id="1.10.1370.30">
    <property type="match status" value="1"/>
</dbReference>
<sequence>MVTKFQDYKYERPDLQKISKEVSELIEKFEKAKDANEQSTVIDELNKIFNHVDTMATLAHIRASIDTKDEFYDAERNFFDEYDPVITEINNKYYDAIVNSDFRFDLEDLYGRQLFALAENQLKSYDPAVKELIQEENRLSTQYSKLLAGAEIEFDGKTLNLSEFSPYMEDPDRNVRKEATEAVQGFMGDNLETIDDIYDRLVKTRDKIAKELGYQDFVELGYVRMNRIDYDRDMVETFRNQVAEYVVPVVTRLKQRQGRRIGLSDLKSYDESFDFLTGNAAPKGKTKDIMKNGAKMYKELSPETDEFYTFMTERELFDVEAKKGKEGGGYCTFIPEYDSPFIFSNFNGTLGDVTVLTHEAGHAFQSYMSRGFEVPEYQFPTLESAEIHSMSMEYFTYPWMDLFFEEDTDKFKFSHLASDISFLPYGVAIDEFQHIVYENPELTPKERRDEWKKLEQKYLPHRDYDGIEPLESGSFWHYQGHVFGAPFYYIDYTLAQICAIQFWKRAKEDFDAAWEDYLALCKLGGSLPFNSLVEAAKLRSPFEEGSLKEVVEEVSDYLDSIDDTKL</sequence>
<dbReference type="GO" id="GO:0006518">
    <property type="term" value="P:peptide metabolic process"/>
    <property type="evidence" value="ECO:0007669"/>
    <property type="project" value="TreeGrafter"/>
</dbReference>
<evidence type="ECO:0000313" key="9">
    <source>
        <dbReference type="Proteomes" id="UP000199008"/>
    </source>
</evidence>
<dbReference type="PANTHER" id="PTHR11804">
    <property type="entry name" value="PROTEASE M3 THIMET OLIGOPEPTIDASE-RELATED"/>
    <property type="match status" value="1"/>
</dbReference>
<dbReference type="InterPro" id="IPR011976">
    <property type="entry name" value="Pept_M3B_oligopep-rel"/>
</dbReference>
<dbReference type="InterPro" id="IPR001567">
    <property type="entry name" value="Pept_M3A_M3B_dom"/>
</dbReference>
<proteinExistence type="inferred from homology"/>
<name>A0A1G9F9V7_9BACL</name>
<dbReference type="Proteomes" id="UP000199008">
    <property type="component" value="Unassembled WGS sequence"/>
</dbReference>
<evidence type="ECO:0000256" key="5">
    <source>
        <dbReference type="ARBA" id="ARBA00023049"/>
    </source>
</evidence>
<keyword evidence="2 6" id="KW-0479">Metal-binding</keyword>
<reference evidence="9" key="1">
    <citation type="submission" date="2016-10" db="EMBL/GenBank/DDBJ databases">
        <authorList>
            <person name="Varghese N."/>
            <person name="Submissions S."/>
        </authorList>
    </citation>
    <scope>NUCLEOTIDE SEQUENCE [LARGE SCALE GENOMIC DNA]</scope>
    <source>
        <strain evidence="9">CGMCC 1.8895</strain>
    </source>
</reference>
<evidence type="ECO:0000256" key="6">
    <source>
        <dbReference type="RuleBase" id="RU003435"/>
    </source>
</evidence>
<accession>A0A1G9F9V7</accession>
<comment type="similarity">
    <text evidence="6">Belongs to the peptidase M3 family.</text>
</comment>
<keyword evidence="5 6" id="KW-0482">Metalloprotease</keyword>
<dbReference type="NCBIfam" id="TIGR02289">
    <property type="entry name" value="M3_not_pepF"/>
    <property type="match status" value="1"/>
</dbReference>
<organism evidence="8 9">
    <name type="scientific">Lacicoccus qingdaonensis</name>
    <dbReference type="NCBI Taxonomy" id="576118"/>
    <lineage>
        <taxon>Bacteria</taxon>
        <taxon>Bacillati</taxon>
        <taxon>Bacillota</taxon>
        <taxon>Bacilli</taxon>
        <taxon>Bacillales</taxon>
        <taxon>Salinicoccaceae</taxon>
        <taxon>Lacicoccus</taxon>
    </lineage>
</organism>
<evidence type="ECO:0000256" key="3">
    <source>
        <dbReference type="ARBA" id="ARBA00022801"/>
    </source>
</evidence>
<feature type="domain" description="Peptidase M3A/M3B catalytic" evidence="7">
    <location>
        <begin position="167"/>
        <end position="549"/>
    </location>
</feature>
<dbReference type="GO" id="GO:0004222">
    <property type="term" value="F:metalloendopeptidase activity"/>
    <property type="evidence" value="ECO:0007669"/>
    <property type="project" value="InterPro"/>
</dbReference>
<dbReference type="PANTHER" id="PTHR11804:SF28">
    <property type="entry name" value="OLIGOENDOPEPTIDASE F"/>
    <property type="match status" value="1"/>
</dbReference>
<keyword evidence="9" id="KW-1185">Reference proteome</keyword>
<evidence type="ECO:0000256" key="2">
    <source>
        <dbReference type="ARBA" id="ARBA00022723"/>
    </source>
</evidence>
<dbReference type="RefSeq" id="WP_092986243.1">
    <property type="nucleotide sequence ID" value="NZ_FNFY01000011.1"/>
</dbReference>
<dbReference type="Pfam" id="PF01432">
    <property type="entry name" value="Peptidase_M3"/>
    <property type="match status" value="1"/>
</dbReference>
<comment type="cofactor">
    <cofactor evidence="6">
        <name>Zn(2+)</name>
        <dbReference type="ChEBI" id="CHEBI:29105"/>
    </cofactor>
    <text evidence="6">Binds 1 zinc ion.</text>
</comment>
<keyword evidence="1 6" id="KW-0645">Protease</keyword>
<evidence type="ECO:0000256" key="4">
    <source>
        <dbReference type="ARBA" id="ARBA00022833"/>
    </source>
</evidence>
<dbReference type="CDD" id="cd09606">
    <property type="entry name" value="M3B_PepF"/>
    <property type="match status" value="1"/>
</dbReference>
<dbReference type="AlphaFoldDB" id="A0A1G9F9V7"/>
<evidence type="ECO:0000313" key="8">
    <source>
        <dbReference type="EMBL" id="SDK85150.1"/>
    </source>
</evidence>
<evidence type="ECO:0000259" key="7">
    <source>
        <dbReference type="Pfam" id="PF01432"/>
    </source>
</evidence>